<dbReference type="InParanoid" id="Q2H8P6"/>
<dbReference type="OrthoDB" id="5422579at2759"/>
<dbReference type="PROSITE" id="PS50181">
    <property type="entry name" value="FBOX"/>
    <property type="match status" value="1"/>
</dbReference>
<dbReference type="STRING" id="306901.Q2H8P6"/>
<dbReference type="InterPro" id="IPR001810">
    <property type="entry name" value="F-box_dom"/>
</dbReference>
<feature type="domain" description="F-box" evidence="1">
    <location>
        <begin position="1"/>
        <end position="48"/>
    </location>
</feature>
<dbReference type="VEuPathDB" id="FungiDB:CHGG_03408"/>
<evidence type="ECO:0000259" key="1">
    <source>
        <dbReference type="PROSITE" id="PS50181"/>
    </source>
</evidence>
<proteinExistence type="predicted"/>
<dbReference type="eggNOG" id="ENOG502RMZH">
    <property type="taxonomic scope" value="Eukaryota"/>
</dbReference>
<dbReference type="Proteomes" id="UP000001056">
    <property type="component" value="Unassembled WGS sequence"/>
</dbReference>
<dbReference type="EMBL" id="CH408030">
    <property type="protein sequence ID" value="EAQ91473.1"/>
    <property type="molecule type" value="Genomic_DNA"/>
</dbReference>
<dbReference type="AlphaFoldDB" id="Q2H8P6"/>
<keyword evidence="3" id="KW-1185">Reference proteome</keyword>
<gene>
    <name evidence="2" type="ORF">CHGG_03408</name>
</gene>
<protein>
    <recommendedName>
        <fullName evidence="1">F-box domain-containing protein</fullName>
    </recommendedName>
</protein>
<name>Q2H8P6_CHAGB</name>
<evidence type="ECO:0000313" key="3">
    <source>
        <dbReference type="Proteomes" id="UP000001056"/>
    </source>
</evidence>
<dbReference type="GeneID" id="4389791"/>
<dbReference type="OMA" id="RELAQCC"/>
<evidence type="ECO:0000313" key="2">
    <source>
        <dbReference type="EMBL" id="EAQ91473.1"/>
    </source>
</evidence>
<dbReference type="HOGENOM" id="CLU_611102_0_0_1"/>
<accession>Q2H8P6</accession>
<reference evidence="3" key="1">
    <citation type="journal article" date="2015" name="Genome Announc.">
        <title>Draft genome sequence of the cellulolytic fungus Chaetomium globosum.</title>
        <authorList>
            <person name="Cuomo C.A."/>
            <person name="Untereiner W.A."/>
            <person name="Ma L.-J."/>
            <person name="Grabherr M."/>
            <person name="Birren B.W."/>
        </authorList>
    </citation>
    <scope>NUCLEOTIDE SEQUENCE [LARGE SCALE GENOMIC DNA]</scope>
    <source>
        <strain evidence="3">ATCC 6205 / CBS 148.51 / DSM 1962 / NBRC 6347 / NRRL 1970</strain>
    </source>
</reference>
<sequence>MLQNLPPELVSQIVSSAVNADILSLRLACRTLYEKTFSAFATAFFHRVVVDLCPKPLERLRQIANHERLRLYVRELAIFGVRSCPNPPRHMPGTGHRWARDPSSGCLDPSFPIISDLRAVVSRLVNCRFVAVLDDQEPNAELRGPSEEGGLLLLDTVHVALLLANNLQALQTFRVSPSEFPNARILTQSNPTDTDRRSLLPRSVAGSLSESWATNLVDLHLQWYSRHDADSLLVLVDLVLGARSLQKLCMGGAPGEFYRRLAAAAPPDALPLAVLEVREATRDMTSDVLIALATRFRRTLAHLYVRHVRLGDPENWAAVLRSWARDLGRLESFGLQYLLGRAAAGTARKPLLLGPVLEWQGMPTSGVLQFTAQRVSPARSEIDGVHYNNRGRVEDVQSVLRELAQCCSSAPASDSPTTGLDNTTHEYRTAGGLVAQKVLFFHIPELRL</sequence>
<dbReference type="RefSeq" id="XP_001229924.1">
    <property type="nucleotide sequence ID" value="XM_001229923.1"/>
</dbReference>
<organism evidence="2 3">
    <name type="scientific">Chaetomium globosum (strain ATCC 6205 / CBS 148.51 / DSM 1962 / NBRC 6347 / NRRL 1970)</name>
    <name type="common">Soil fungus</name>
    <dbReference type="NCBI Taxonomy" id="306901"/>
    <lineage>
        <taxon>Eukaryota</taxon>
        <taxon>Fungi</taxon>
        <taxon>Dikarya</taxon>
        <taxon>Ascomycota</taxon>
        <taxon>Pezizomycotina</taxon>
        <taxon>Sordariomycetes</taxon>
        <taxon>Sordariomycetidae</taxon>
        <taxon>Sordariales</taxon>
        <taxon>Chaetomiaceae</taxon>
        <taxon>Chaetomium</taxon>
    </lineage>
</organism>